<organism evidence="2 3">
    <name type="scientific">Candidatus Iainarchaeum sp</name>
    <dbReference type="NCBI Taxonomy" id="3101447"/>
    <lineage>
        <taxon>Archaea</taxon>
        <taxon>Candidatus Iainarchaeota</taxon>
        <taxon>Candidatus Iainarchaeia</taxon>
        <taxon>Candidatus Iainarchaeales</taxon>
        <taxon>Candidatus Iainarchaeaceae</taxon>
        <taxon>Candidatus Iainarchaeum</taxon>
    </lineage>
</organism>
<accession>A0A7J4J080</accession>
<proteinExistence type="predicted"/>
<evidence type="ECO:0000313" key="3">
    <source>
        <dbReference type="Proteomes" id="UP000565078"/>
    </source>
</evidence>
<gene>
    <name evidence="2" type="ORF">HA254_03935</name>
</gene>
<evidence type="ECO:0000313" key="2">
    <source>
        <dbReference type="EMBL" id="HIH09795.1"/>
    </source>
</evidence>
<evidence type="ECO:0000256" key="1">
    <source>
        <dbReference type="SAM" id="Phobius"/>
    </source>
</evidence>
<sequence length="121" mass="13667">MAAVFVDWLMHLFALDLGFFIDLVMNNLFWIFGFYAAGYLFTGGKHPIRNGIIYVLLVVVSMDMFGLVKFSIYTAGGLGLLYMLRVPLLLFLEKGKGTSKYIPLAWVLSFFFTIAVVAFMV</sequence>
<keyword evidence="1" id="KW-0472">Membrane</keyword>
<feature type="transmembrane region" description="Helical" evidence="1">
    <location>
        <begin position="101"/>
        <end position="120"/>
    </location>
</feature>
<reference evidence="3" key="1">
    <citation type="journal article" date="2020" name="bioRxiv">
        <title>A rank-normalized archaeal taxonomy based on genome phylogeny resolves widespread incomplete and uneven classifications.</title>
        <authorList>
            <person name="Rinke C."/>
            <person name="Chuvochina M."/>
            <person name="Mussig A.J."/>
            <person name="Chaumeil P.-A."/>
            <person name="Waite D.W."/>
            <person name="Whitman W.B."/>
            <person name="Parks D.H."/>
            <person name="Hugenholtz P."/>
        </authorList>
    </citation>
    <scope>NUCLEOTIDE SEQUENCE [LARGE SCALE GENOMIC DNA]</scope>
</reference>
<feature type="transmembrane region" description="Helical" evidence="1">
    <location>
        <begin position="53"/>
        <end position="81"/>
    </location>
</feature>
<comment type="caution">
    <text evidence="2">The sequence shown here is derived from an EMBL/GenBank/DDBJ whole genome shotgun (WGS) entry which is preliminary data.</text>
</comment>
<dbReference type="AlphaFoldDB" id="A0A7J4J080"/>
<keyword evidence="1" id="KW-1133">Transmembrane helix</keyword>
<protein>
    <submittedName>
        <fullName evidence="2">Uncharacterized protein</fullName>
    </submittedName>
</protein>
<keyword evidence="1" id="KW-0812">Transmembrane</keyword>
<feature type="transmembrane region" description="Helical" evidence="1">
    <location>
        <begin position="20"/>
        <end position="41"/>
    </location>
</feature>
<dbReference type="EMBL" id="DUGC01000060">
    <property type="protein sequence ID" value="HIH09795.1"/>
    <property type="molecule type" value="Genomic_DNA"/>
</dbReference>
<dbReference type="Proteomes" id="UP000565078">
    <property type="component" value="Unassembled WGS sequence"/>
</dbReference>
<name>A0A7J4J080_9ARCH</name>